<gene>
    <name evidence="3" type="ORF">COEU31_15790</name>
</gene>
<dbReference type="Pfam" id="PF13367">
    <property type="entry name" value="PrsW-protease"/>
    <property type="match status" value="1"/>
</dbReference>
<dbReference type="Proteomes" id="UP000660047">
    <property type="component" value="Unassembled WGS sequence"/>
</dbReference>
<feature type="transmembrane region" description="Helical" evidence="2">
    <location>
        <begin position="171"/>
        <end position="192"/>
    </location>
</feature>
<feature type="transmembrane region" description="Helical" evidence="2">
    <location>
        <begin position="109"/>
        <end position="129"/>
    </location>
</feature>
<dbReference type="AlphaFoldDB" id="A0AAI9NYA1"/>
<evidence type="ECO:0000256" key="2">
    <source>
        <dbReference type="SAM" id="Phobius"/>
    </source>
</evidence>
<feature type="compositionally biased region" description="Low complexity" evidence="1">
    <location>
        <begin position="353"/>
        <end position="376"/>
    </location>
</feature>
<feature type="transmembrane region" description="Helical" evidence="2">
    <location>
        <begin position="136"/>
        <end position="159"/>
    </location>
</feature>
<sequence>MSAFALRLAVLPSVLLLLFVVRRNKNSRDPMSLLVWLAVLGAVSTIPAVVVELVGGVLLYYMGLESGTAVYELVNCFFIVAMIEELGKFLGMLILTWKNKNFDHSYDGVIYGVCSSLGFATLENILYVFQGGIGLGILRAVTAIPLHCSCGVIMGYFYSKARENANKGEGAAGNMLIAYFSAMGIHGLYDFVLSIDDTSVILCILVLILSVVLMFLLISHAAKNDHIIAVNPIWVNPYNFRYIPMCGYNQPNMYGQNMQYNQPNVYGKRQNTFQPNAYGQTDQYNNQQSGYGRQPRYGQQSGYGQQPRYGQQNGYGQRPGQYNQPGSYTQQPGQYNQPSSGYGQPQRYDQQNGYSQQTQYGRQSQQNNQYSGYGQQPHYGQSSQYDPQNTYRQ</sequence>
<evidence type="ECO:0000313" key="4">
    <source>
        <dbReference type="Proteomes" id="UP000660047"/>
    </source>
</evidence>
<feature type="transmembrane region" description="Helical" evidence="2">
    <location>
        <begin position="199"/>
        <end position="218"/>
    </location>
</feature>
<feature type="transmembrane region" description="Helical" evidence="2">
    <location>
        <begin position="73"/>
        <end position="97"/>
    </location>
</feature>
<name>A0AAI9NYA1_9FIRM</name>
<feature type="compositionally biased region" description="Polar residues" evidence="1">
    <location>
        <begin position="269"/>
        <end position="352"/>
    </location>
</feature>
<dbReference type="PANTHER" id="PTHR36844">
    <property type="entry name" value="PROTEASE PRSW"/>
    <property type="match status" value="1"/>
</dbReference>
<evidence type="ECO:0000313" key="3">
    <source>
        <dbReference type="EMBL" id="GFO94533.1"/>
    </source>
</evidence>
<reference evidence="3" key="1">
    <citation type="submission" date="2020-06" db="EMBL/GenBank/DDBJ databases">
        <title>Characterization of fructooligosaccharide metabolism and fructooligosaccharide-degrading enzymes in human commensal butyrate producers.</title>
        <authorList>
            <person name="Tanno H."/>
            <person name="Fujii T."/>
            <person name="Hirano K."/>
            <person name="Maeno S."/>
            <person name="Tonozuka T."/>
            <person name="Sakamoto M."/>
            <person name="Ohkuma M."/>
            <person name="Tochio T."/>
            <person name="Endo A."/>
        </authorList>
    </citation>
    <scope>NUCLEOTIDE SEQUENCE</scope>
    <source>
        <strain evidence="3">JCM 31265</strain>
    </source>
</reference>
<keyword evidence="2" id="KW-0472">Membrane</keyword>
<feature type="region of interest" description="Disordered" evidence="1">
    <location>
        <begin position="269"/>
        <end position="393"/>
    </location>
</feature>
<dbReference type="EMBL" id="BLYL01000008">
    <property type="protein sequence ID" value="GFO94533.1"/>
    <property type="molecule type" value="Genomic_DNA"/>
</dbReference>
<proteinExistence type="predicted"/>
<keyword evidence="2" id="KW-1133">Transmembrane helix</keyword>
<dbReference type="GO" id="GO:0008233">
    <property type="term" value="F:peptidase activity"/>
    <property type="evidence" value="ECO:0007669"/>
    <property type="project" value="InterPro"/>
</dbReference>
<feature type="transmembrane region" description="Helical" evidence="2">
    <location>
        <begin position="33"/>
        <end position="61"/>
    </location>
</feature>
<accession>A0AAI9NYA1</accession>
<evidence type="ECO:0000256" key="1">
    <source>
        <dbReference type="SAM" id="MobiDB-lite"/>
    </source>
</evidence>
<evidence type="ECO:0008006" key="5">
    <source>
        <dbReference type="Google" id="ProtNLM"/>
    </source>
</evidence>
<dbReference type="RefSeq" id="WP_055224162.1">
    <property type="nucleotide sequence ID" value="NZ_BLYL01000008.1"/>
</dbReference>
<organism evidence="3 4">
    <name type="scientific">Coprococcus eutactus</name>
    <dbReference type="NCBI Taxonomy" id="33043"/>
    <lineage>
        <taxon>Bacteria</taxon>
        <taxon>Bacillati</taxon>
        <taxon>Bacillota</taxon>
        <taxon>Clostridia</taxon>
        <taxon>Lachnospirales</taxon>
        <taxon>Lachnospiraceae</taxon>
        <taxon>Coprococcus</taxon>
    </lineage>
</organism>
<dbReference type="PANTHER" id="PTHR36844:SF1">
    <property type="entry name" value="PROTEASE PRSW"/>
    <property type="match status" value="1"/>
</dbReference>
<comment type="caution">
    <text evidence="3">The sequence shown here is derived from an EMBL/GenBank/DDBJ whole genome shotgun (WGS) entry which is preliminary data.</text>
</comment>
<keyword evidence="2" id="KW-0812">Transmembrane</keyword>
<feature type="compositionally biased region" description="Polar residues" evidence="1">
    <location>
        <begin position="378"/>
        <end position="393"/>
    </location>
</feature>
<dbReference type="InterPro" id="IPR026898">
    <property type="entry name" value="PrsW"/>
</dbReference>
<protein>
    <recommendedName>
        <fullName evidence="5">PrsW family intramembrane metalloprotease</fullName>
    </recommendedName>
</protein>